<keyword evidence="3" id="KW-0808">Transferase</keyword>
<accession>A0A7J5TXU9</accession>
<evidence type="ECO:0000259" key="2">
    <source>
        <dbReference type="Pfam" id="PF02397"/>
    </source>
</evidence>
<name>A0A7J5TXU9_9BACT</name>
<dbReference type="EMBL" id="WELI01000006">
    <property type="protein sequence ID" value="KAB7729407.1"/>
    <property type="molecule type" value="Genomic_DNA"/>
</dbReference>
<keyword evidence="4" id="KW-1185">Reference proteome</keyword>
<evidence type="ECO:0000313" key="3">
    <source>
        <dbReference type="EMBL" id="KAB7729407.1"/>
    </source>
</evidence>
<comment type="caution">
    <text evidence="3">The sequence shown here is derived from an EMBL/GenBank/DDBJ whole genome shotgun (WGS) entry which is preliminary data.</text>
</comment>
<dbReference type="GO" id="GO:0016780">
    <property type="term" value="F:phosphotransferase activity, for other substituted phosphate groups"/>
    <property type="evidence" value="ECO:0007669"/>
    <property type="project" value="TreeGrafter"/>
</dbReference>
<dbReference type="Pfam" id="PF02397">
    <property type="entry name" value="Bac_transf"/>
    <property type="match status" value="1"/>
</dbReference>
<dbReference type="PANTHER" id="PTHR30576:SF8">
    <property type="entry name" value="UNDECAPRENYL-PHOSPHATE GALACTOSE PHOSPHOTRANSFERASE"/>
    <property type="match status" value="1"/>
</dbReference>
<sequence length="189" mass="21436">MKPALDWLVAFLALLLLMPLLLAIALALVVTTGASPLFRQARIGLHGRIFYLLKFRSMTNARGPDGTLRPDSDRITPLGYWLRRTSLDELPQLMNVLMGQMSLVGPRPLLAEYDSAVGRYPRHQTRPGLTGWAQVHGRNALSWNEKFALDAWYVANRCFWVDCQILWRTLPVLLDTSPPAQRLLSDEDR</sequence>
<dbReference type="PANTHER" id="PTHR30576">
    <property type="entry name" value="COLANIC BIOSYNTHESIS UDP-GLUCOSE LIPID CARRIER TRANSFERASE"/>
    <property type="match status" value="1"/>
</dbReference>
<reference evidence="3 4" key="1">
    <citation type="submission" date="2019-10" db="EMBL/GenBank/DDBJ databases">
        <title>Rudanella paleaurantiibacter sp. nov., isolated from sludge.</title>
        <authorList>
            <person name="Xu S.Q."/>
        </authorList>
    </citation>
    <scope>NUCLEOTIDE SEQUENCE [LARGE SCALE GENOMIC DNA]</scope>
    <source>
        <strain evidence="3 4">HX-22-17</strain>
    </source>
</reference>
<evidence type="ECO:0000256" key="1">
    <source>
        <dbReference type="ARBA" id="ARBA00006464"/>
    </source>
</evidence>
<dbReference type="AlphaFoldDB" id="A0A7J5TXU9"/>
<gene>
    <name evidence="3" type="ORF">F5984_16170</name>
</gene>
<evidence type="ECO:0000313" key="4">
    <source>
        <dbReference type="Proteomes" id="UP000488299"/>
    </source>
</evidence>
<dbReference type="Proteomes" id="UP000488299">
    <property type="component" value="Unassembled WGS sequence"/>
</dbReference>
<dbReference type="InterPro" id="IPR003362">
    <property type="entry name" value="Bact_transf"/>
</dbReference>
<proteinExistence type="inferred from homology"/>
<protein>
    <submittedName>
        <fullName evidence="3">Sugar transferase</fullName>
    </submittedName>
</protein>
<organism evidence="3 4">
    <name type="scientific">Rudanella paleaurantiibacter</name>
    <dbReference type="NCBI Taxonomy" id="2614655"/>
    <lineage>
        <taxon>Bacteria</taxon>
        <taxon>Pseudomonadati</taxon>
        <taxon>Bacteroidota</taxon>
        <taxon>Cytophagia</taxon>
        <taxon>Cytophagales</taxon>
        <taxon>Cytophagaceae</taxon>
        <taxon>Rudanella</taxon>
    </lineage>
</organism>
<comment type="similarity">
    <text evidence="1">Belongs to the bacterial sugar transferase family.</text>
</comment>
<feature type="domain" description="Bacterial sugar transferase" evidence="2">
    <location>
        <begin position="2"/>
        <end position="174"/>
    </location>
</feature>